<organism evidence="5 6">
    <name type="scientific">Rhizobium subbaraonis</name>
    <dbReference type="NCBI Taxonomy" id="908946"/>
    <lineage>
        <taxon>Bacteria</taxon>
        <taxon>Pseudomonadati</taxon>
        <taxon>Pseudomonadota</taxon>
        <taxon>Alphaproteobacteria</taxon>
        <taxon>Hyphomicrobiales</taxon>
        <taxon>Rhizobiaceae</taxon>
        <taxon>Rhizobium/Agrobacterium group</taxon>
        <taxon>Rhizobium</taxon>
    </lineage>
</organism>
<dbReference type="AlphaFoldDB" id="A0A285U3N0"/>
<dbReference type="PROSITE" id="PS50887">
    <property type="entry name" value="GGDEF"/>
    <property type="match status" value="1"/>
</dbReference>
<dbReference type="NCBIfam" id="TIGR00254">
    <property type="entry name" value="GGDEF"/>
    <property type="match status" value="1"/>
</dbReference>
<evidence type="ECO:0000313" key="6">
    <source>
        <dbReference type="Proteomes" id="UP000219167"/>
    </source>
</evidence>
<evidence type="ECO:0000256" key="1">
    <source>
        <dbReference type="ARBA" id="ARBA00012528"/>
    </source>
</evidence>
<dbReference type="GO" id="GO:1902201">
    <property type="term" value="P:negative regulation of bacterial-type flagellum-dependent cell motility"/>
    <property type="evidence" value="ECO:0007669"/>
    <property type="project" value="TreeGrafter"/>
</dbReference>
<dbReference type="InterPro" id="IPR050469">
    <property type="entry name" value="Diguanylate_Cyclase"/>
</dbReference>
<comment type="catalytic activity">
    <reaction evidence="2">
        <text>2 GTP = 3',3'-c-di-GMP + 2 diphosphate</text>
        <dbReference type="Rhea" id="RHEA:24898"/>
        <dbReference type="ChEBI" id="CHEBI:33019"/>
        <dbReference type="ChEBI" id="CHEBI:37565"/>
        <dbReference type="ChEBI" id="CHEBI:58805"/>
        <dbReference type="EC" id="2.7.7.65"/>
    </reaction>
</comment>
<dbReference type="SMART" id="SM00267">
    <property type="entry name" value="GGDEF"/>
    <property type="match status" value="1"/>
</dbReference>
<gene>
    <name evidence="5" type="ORF">SAMN05892877_101193</name>
</gene>
<reference evidence="5 6" key="1">
    <citation type="submission" date="2017-08" db="EMBL/GenBank/DDBJ databases">
        <authorList>
            <person name="de Groot N.N."/>
        </authorList>
    </citation>
    <scope>NUCLEOTIDE SEQUENCE [LARGE SCALE GENOMIC DNA]</scope>
    <source>
        <strain evidence="5 6">JC85</strain>
    </source>
</reference>
<keyword evidence="3" id="KW-0175">Coiled coil</keyword>
<dbReference type="EMBL" id="OBQD01000001">
    <property type="protein sequence ID" value="SOC35116.1"/>
    <property type="molecule type" value="Genomic_DNA"/>
</dbReference>
<dbReference type="InterPro" id="IPR043128">
    <property type="entry name" value="Rev_trsase/Diguanyl_cyclase"/>
</dbReference>
<evidence type="ECO:0000313" key="5">
    <source>
        <dbReference type="EMBL" id="SOC35116.1"/>
    </source>
</evidence>
<dbReference type="CDD" id="cd01949">
    <property type="entry name" value="GGDEF"/>
    <property type="match status" value="1"/>
</dbReference>
<protein>
    <recommendedName>
        <fullName evidence="1">diguanylate cyclase</fullName>
        <ecNumber evidence="1">2.7.7.65</ecNumber>
    </recommendedName>
</protein>
<evidence type="ECO:0000259" key="4">
    <source>
        <dbReference type="PROSITE" id="PS50887"/>
    </source>
</evidence>
<feature type="coiled-coil region" evidence="3">
    <location>
        <begin position="132"/>
        <end position="173"/>
    </location>
</feature>
<dbReference type="InterPro" id="IPR000160">
    <property type="entry name" value="GGDEF_dom"/>
</dbReference>
<dbReference type="EC" id="2.7.7.65" evidence="1"/>
<dbReference type="RefSeq" id="WP_176526611.1">
    <property type="nucleotide sequence ID" value="NZ_OBQD01000001.1"/>
</dbReference>
<dbReference type="GO" id="GO:0052621">
    <property type="term" value="F:diguanylate cyclase activity"/>
    <property type="evidence" value="ECO:0007669"/>
    <property type="project" value="UniProtKB-EC"/>
</dbReference>
<feature type="domain" description="GGDEF" evidence="4">
    <location>
        <begin position="203"/>
        <end position="338"/>
    </location>
</feature>
<evidence type="ECO:0000256" key="3">
    <source>
        <dbReference type="SAM" id="Coils"/>
    </source>
</evidence>
<dbReference type="Pfam" id="PF00990">
    <property type="entry name" value="GGDEF"/>
    <property type="match status" value="1"/>
</dbReference>
<dbReference type="SUPFAM" id="SSF55073">
    <property type="entry name" value="Nucleotide cyclase"/>
    <property type="match status" value="1"/>
</dbReference>
<sequence length="354" mass="38477">MNHKKSSTNDIALRIAAAMQQMGIDGLPRNYELVYEAYAGANPELVREFIALGKFKTQAALDELGRKYLPHHHEESVLQRSAGAVRDEMTNFMTLLEQERVSLSDYGRLIGEASQAIFADSEAPASALGSSIERLRQATERQASRNAEMEAKVAAQSENVDAIQRDLADFEATKFSDAATGLGNRRAFNKAVAKVYANADLPLSCGLAVIEIDVGKRFSQGQVDALNGYLVRHYGALIKRAAPASDVVCRFDGFRFGFLFHTSDESELVRLLTLLRAAFAAAPLKHPETMRNLGSLTFSAGVCLSDAAGNAFDFVNLAEKALQQAQSAGGNRTVVHRGNDVAGEGKDWMIYRAG</sequence>
<keyword evidence="6" id="KW-1185">Reference proteome</keyword>
<dbReference type="InterPro" id="IPR029787">
    <property type="entry name" value="Nucleotide_cyclase"/>
</dbReference>
<dbReference type="Proteomes" id="UP000219167">
    <property type="component" value="Unassembled WGS sequence"/>
</dbReference>
<dbReference type="GO" id="GO:0005886">
    <property type="term" value="C:plasma membrane"/>
    <property type="evidence" value="ECO:0007669"/>
    <property type="project" value="TreeGrafter"/>
</dbReference>
<dbReference type="Gene3D" id="3.30.70.270">
    <property type="match status" value="1"/>
</dbReference>
<name>A0A285U3N0_9HYPH</name>
<dbReference type="GO" id="GO:0043709">
    <property type="term" value="P:cell adhesion involved in single-species biofilm formation"/>
    <property type="evidence" value="ECO:0007669"/>
    <property type="project" value="TreeGrafter"/>
</dbReference>
<proteinExistence type="predicted"/>
<evidence type="ECO:0000256" key="2">
    <source>
        <dbReference type="ARBA" id="ARBA00034247"/>
    </source>
</evidence>
<accession>A0A285U3N0</accession>
<dbReference type="PANTHER" id="PTHR45138:SF9">
    <property type="entry name" value="DIGUANYLATE CYCLASE DGCM-RELATED"/>
    <property type="match status" value="1"/>
</dbReference>
<dbReference type="PANTHER" id="PTHR45138">
    <property type="entry name" value="REGULATORY COMPONENTS OF SENSORY TRANSDUCTION SYSTEM"/>
    <property type="match status" value="1"/>
</dbReference>